<evidence type="ECO:0000259" key="1">
    <source>
        <dbReference type="Pfam" id="PF13173"/>
    </source>
</evidence>
<gene>
    <name evidence="3" type="ORF">BKD89_03430</name>
</gene>
<sequence length="439" mass="50552">MSVIFERKIGSAIEDYFETDDAPILVIDGARQVGKSFIIRELGKRHYKNFVEINMIEDKEGPGLFQNVHTTKDLYYTVQAIADRPLGDYDDTLIFLDEIQEYGHLLTLLKFLRMEHRYKFIVSGSLLGVELRKTSSIPIGSISTKRMFPMDIEEFLWANGIQRDLIDDLKDMIANTEEIPDGLHKRMMDLFKDYLICGGLPYCVDIFLQTRDVVKLRNVQKEIYELYGNDASKYDVKNKMHTKAVFDSIPSSIENKRKRVFAKDIEGKEHARFDDYKDDFDNLVDSGVVLQVTCCSNPVFPLRESSKRNLLKLHICDVGLLSCLLYRNNVRPLREDIPQINLGKVYECVAAMQLSSNGHTLYYCDNKNHGEVDYLVDDYDDLSVKAIEIKSGKDHKRHNAIDKLMDVNDSCRGFVLSNSGNVEVQDRITYLPIYALMFI</sequence>
<evidence type="ECO:0000313" key="3">
    <source>
        <dbReference type="EMBL" id="AYQ54857.1"/>
    </source>
</evidence>
<dbReference type="EMBL" id="CP017686">
    <property type="protein sequence ID" value="AYQ54857.1"/>
    <property type="molecule type" value="Genomic_DNA"/>
</dbReference>
<dbReference type="SUPFAM" id="SSF52540">
    <property type="entry name" value="P-loop containing nucleoside triphosphate hydrolases"/>
    <property type="match status" value="1"/>
</dbReference>
<proteinExistence type="predicted"/>
<dbReference type="GeneID" id="41321488"/>
<dbReference type="InterPro" id="IPR025420">
    <property type="entry name" value="DUF4143"/>
</dbReference>
<name>A0A3G3IGA1_9ARCH</name>
<organism evidence="3 4">
    <name type="scientific">Methanomethylophilus alvi</name>
    <dbReference type="NCBI Taxonomy" id="1291540"/>
    <lineage>
        <taxon>Archaea</taxon>
        <taxon>Methanobacteriati</taxon>
        <taxon>Thermoplasmatota</taxon>
        <taxon>Thermoplasmata</taxon>
        <taxon>Methanomassiliicoccales</taxon>
        <taxon>Methanomethylophilaceae</taxon>
        <taxon>Methanomethylophilus</taxon>
    </lineage>
</organism>
<feature type="domain" description="DUF4143" evidence="2">
    <location>
        <begin position="230"/>
        <end position="392"/>
    </location>
</feature>
<dbReference type="PANTHER" id="PTHR33295:SF7">
    <property type="entry name" value="ATPASE"/>
    <property type="match status" value="1"/>
</dbReference>
<protein>
    <submittedName>
        <fullName evidence="3">ATPase</fullName>
    </submittedName>
</protein>
<dbReference type="Pfam" id="PF13173">
    <property type="entry name" value="AAA_14"/>
    <property type="match status" value="1"/>
</dbReference>
<reference evidence="3 4" key="1">
    <citation type="submission" date="2016-10" db="EMBL/GenBank/DDBJ databases">
        <title>Complete genome of the TMA-utilizing, human hosted archaeon Methanomethylophilus alvus Gen. nov, sp. nov., strain Mx-05, derived from a pure culture.</title>
        <authorList>
            <person name="Brugere J.-F."/>
            <person name="Ben Hania W."/>
            <person name="Chaudhary P.P."/>
            <person name="Gaci N."/>
            <person name="Borrel G."/>
            <person name="Cao Van Tuat L."/>
            <person name="Fardeau M.-L."/>
            <person name="Harris H.M.B."/>
            <person name="O'Toole P.W."/>
            <person name="Ollivier B."/>
        </authorList>
    </citation>
    <scope>NUCLEOTIDE SEQUENCE [LARGE SCALE GENOMIC DNA]</scope>
    <source>
        <strain evidence="3 4">Mx-05</strain>
    </source>
</reference>
<dbReference type="InterPro" id="IPR027417">
    <property type="entry name" value="P-loop_NTPase"/>
</dbReference>
<dbReference type="PANTHER" id="PTHR33295">
    <property type="entry name" value="ATPASE"/>
    <property type="match status" value="1"/>
</dbReference>
<dbReference type="Proteomes" id="UP000273278">
    <property type="component" value="Chromosome"/>
</dbReference>
<evidence type="ECO:0000259" key="2">
    <source>
        <dbReference type="Pfam" id="PF13635"/>
    </source>
</evidence>
<dbReference type="Pfam" id="PF13635">
    <property type="entry name" value="DUF4143"/>
    <property type="match status" value="1"/>
</dbReference>
<evidence type="ECO:0000313" key="4">
    <source>
        <dbReference type="Proteomes" id="UP000273278"/>
    </source>
</evidence>
<dbReference type="AlphaFoldDB" id="A0A3G3IGA1"/>
<accession>A0A3G3IGA1</accession>
<dbReference type="InterPro" id="IPR041682">
    <property type="entry name" value="AAA_14"/>
</dbReference>
<feature type="domain" description="AAA" evidence="1">
    <location>
        <begin position="23"/>
        <end position="156"/>
    </location>
</feature>
<dbReference type="RefSeq" id="WP_015504585.1">
    <property type="nucleotide sequence ID" value="NZ_CP017686.1"/>
</dbReference>